<feature type="domain" description="Palmitoyltransferase DHHC" evidence="8">
    <location>
        <begin position="99"/>
        <end position="157"/>
    </location>
</feature>
<evidence type="ECO:0000259" key="8">
    <source>
        <dbReference type="Pfam" id="PF01529"/>
    </source>
</evidence>
<keyword evidence="3 7" id="KW-0812">Transmembrane</keyword>
<keyword evidence="5 7" id="KW-0472">Membrane</keyword>
<dbReference type="EMBL" id="HBHX01038693">
    <property type="protein sequence ID" value="CAE0120814.1"/>
    <property type="molecule type" value="Transcribed_RNA"/>
</dbReference>
<evidence type="ECO:0000256" key="6">
    <source>
        <dbReference type="ARBA" id="ARBA00023315"/>
    </source>
</evidence>
<evidence type="ECO:0000256" key="5">
    <source>
        <dbReference type="ARBA" id="ARBA00023136"/>
    </source>
</evidence>
<evidence type="ECO:0000256" key="7">
    <source>
        <dbReference type="RuleBase" id="RU079119"/>
    </source>
</evidence>
<dbReference type="PANTHER" id="PTHR22883">
    <property type="entry name" value="ZINC FINGER DHHC DOMAIN CONTAINING PROTEIN"/>
    <property type="match status" value="1"/>
</dbReference>
<evidence type="ECO:0000256" key="2">
    <source>
        <dbReference type="ARBA" id="ARBA00022679"/>
    </source>
</evidence>
<evidence type="ECO:0000256" key="1">
    <source>
        <dbReference type="ARBA" id="ARBA00004141"/>
    </source>
</evidence>
<dbReference type="InterPro" id="IPR001594">
    <property type="entry name" value="Palmitoyltrfase_DHHC"/>
</dbReference>
<gene>
    <name evidence="9" type="ORF">HERI1096_LOCUS21515</name>
</gene>
<dbReference type="GO" id="GO:0019706">
    <property type="term" value="F:protein-cysteine S-palmitoyltransferase activity"/>
    <property type="evidence" value="ECO:0007669"/>
    <property type="project" value="UniProtKB-EC"/>
</dbReference>
<protein>
    <recommendedName>
        <fullName evidence="7">Palmitoyltransferase</fullName>
        <ecNumber evidence="7">2.3.1.225</ecNumber>
    </recommendedName>
</protein>
<proteinExistence type="inferred from homology"/>
<comment type="domain">
    <text evidence="7">The DHHC domain is required for palmitoyltransferase activity.</text>
</comment>
<feature type="transmembrane region" description="Helical" evidence="7">
    <location>
        <begin position="140"/>
        <end position="161"/>
    </location>
</feature>
<comment type="subcellular location">
    <subcellularLocation>
        <location evidence="1">Membrane</location>
        <topology evidence="1">Multi-pass membrane protein</topology>
    </subcellularLocation>
</comment>
<name>A0A7S3B2N1_9EUKA</name>
<comment type="catalytic activity">
    <reaction evidence="7">
        <text>L-cysteinyl-[protein] + hexadecanoyl-CoA = S-hexadecanoyl-L-cysteinyl-[protein] + CoA</text>
        <dbReference type="Rhea" id="RHEA:36683"/>
        <dbReference type="Rhea" id="RHEA-COMP:10131"/>
        <dbReference type="Rhea" id="RHEA-COMP:11032"/>
        <dbReference type="ChEBI" id="CHEBI:29950"/>
        <dbReference type="ChEBI" id="CHEBI:57287"/>
        <dbReference type="ChEBI" id="CHEBI:57379"/>
        <dbReference type="ChEBI" id="CHEBI:74151"/>
        <dbReference type="EC" id="2.3.1.225"/>
    </reaction>
</comment>
<dbReference type="GO" id="GO:0005783">
    <property type="term" value="C:endoplasmic reticulum"/>
    <property type="evidence" value="ECO:0007669"/>
    <property type="project" value="TreeGrafter"/>
</dbReference>
<keyword evidence="6 7" id="KW-0012">Acyltransferase</keyword>
<keyword evidence="4 7" id="KW-1133">Transmembrane helix</keyword>
<dbReference type="EC" id="2.3.1.225" evidence="7"/>
<dbReference type="Pfam" id="PF01529">
    <property type="entry name" value="DHHC"/>
    <property type="match status" value="1"/>
</dbReference>
<reference evidence="9" key="1">
    <citation type="submission" date="2021-01" db="EMBL/GenBank/DDBJ databases">
        <authorList>
            <person name="Corre E."/>
            <person name="Pelletier E."/>
            <person name="Niang G."/>
            <person name="Scheremetjew M."/>
            <person name="Finn R."/>
            <person name="Kale V."/>
            <person name="Holt S."/>
            <person name="Cochrane G."/>
            <person name="Meng A."/>
            <person name="Brown T."/>
            <person name="Cohen L."/>
        </authorList>
    </citation>
    <scope>NUCLEOTIDE SEQUENCE</scope>
    <source>
        <strain evidence="9">CCMP281</strain>
    </source>
</reference>
<dbReference type="PROSITE" id="PS50216">
    <property type="entry name" value="DHHC"/>
    <property type="match status" value="1"/>
</dbReference>
<keyword evidence="2 7" id="KW-0808">Transferase</keyword>
<evidence type="ECO:0000313" key="9">
    <source>
        <dbReference type="EMBL" id="CAE0120814.1"/>
    </source>
</evidence>
<accession>A0A7S3B2N1</accession>
<dbReference type="GO" id="GO:0016020">
    <property type="term" value="C:membrane"/>
    <property type="evidence" value="ECO:0007669"/>
    <property type="project" value="UniProtKB-SubCell"/>
</dbReference>
<comment type="caution">
    <text evidence="7">Lacks conserved residue(s) required for the propagation of feature annotation.</text>
</comment>
<sequence>MGSTGLMWSDPGIVRRTNDACFPLPPEVCPRGCTESYVLRLADWCASLFAPAQVEEKLRKGEPLDSLRNIVSGGRAYCVRCCVWRMEPEVSGTSRFAGVSSTHHCTTCQRCVVDFDHHCGVFGRCIAGSGLRGNMKYFKCILTTAVAGILTTVLAFVMQAAA</sequence>
<evidence type="ECO:0000256" key="4">
    <source>
        <dbReference type="ARBA" id="ARBA00022989"/>
    </source>
</evidence>
<evidence type="ECO:0000256" key="3">
    <source>
        <dbReference type="ARBA" id="ARBA00022692"/>
    </source>
</evidence>
<dbReference type="InterPro" id="IPR039859">
    <property type="entry name" value="PFA4/ZDH16/20/ERF2-like"/>
</dbReference>
<dbReference type="GO" id="GO:0005794">
    <property type="term" value="C:Golgi apparatus"/>
    <property type="evidence" value="ECO:0007669"/>
    <property type="project" value="TreeGrafter"/>
</dbReference>
<dbReference type="AlphaFoldDB" id="A0A7S3B2N1"/>
<comment type="similarity">
    <text evidence="7">Belongs to the DHHC palmitoyltransferase family.</text>
</comment>
<dbReference type="GO" id="GO:0006612">
    <property type="term" value="P:protein targeting to membrane"/>
    <property type="evidence" value="ECO:0007669"/>
    <property type="project" value="TreeGrafter"/>
</dbReference>
<organism evidence="9">
    <name type="scientific">Haptolina ericina</name>
    <dbReference type="NCBI Taxonomy" id="156174"/>
    <lineage>
        <taxon>Eukaryota</taxon>
        <taxon>Haptista</taxon>
        <taxon>Haptophyta</taxon>
        <taxon>Prymnesiophyceae</taxon>
        <taxon>Prymnesiales</taxon>
        <taxon>Prymnesiaceae</taxon>
        <taxon>Haptolina</taxon>
    </lineage>
</organism>